<proteinExistence type="predicted"/>
<accession>A0ACB5S8W1</accession>
<keyword evidence="2" id="KW-1185">Reference proteome</keyword>
<evidence type="ECO:0000313" key="2">
    <source>
        <dbReference type="Proteomes" id="UP001165186"/>
    </source>
</evidence>
<evidence type="ECO:0000313" key="1">
    <source>
        <dbReference type="EMBL" id="GME28816.1"/>
    </source>
</evidence>
<dbReference type="Proteomes" id="UP001165186">
    <property type="component" value="Unassembled WGS sequence"/>
</dbReference>
<organism evidence="1 2">
    <name type="scientific">Neofusicoccum parvum</name>
    <dbReference type="NCBI Taxonomy" id="310453"/>
    <lineage>
        <taxon>Eukaryota</taxon>
        <taxon>Fungi</taxon>
        <taxon>Dikarya</taxon>
        <taxon>Ascomycota</taxon>
        <taxon>Pezizomycotina</taxon>
        <taxon>Dothideomycetes</taxon>
        <taxon>Dothideomycetes incertae sedis</taxon>
        <taxon>Botryosphaeriales</taxon>
        <taxon>Botryosphaeriaceae</taxon>
        <taxon>Neofusicoccum</taxon>
    </lineage>
</organism>
<gene>
    <name evidence="1" type="primary">g6760</name>
    <name evidence="1" type="ORF">NpPPO83_00006760</name>
</gene>
<protein>
    <submittedName>
        <fullName evidence="1">GPCR family 2-like protein</fullName>
    </submittedName>
</protein>
<dbReference type="EMBL" id="BSXG01000052">
    <property type="protein sequence ID" value="GME28816.1"/>
    <property type="molecule type" value="Genomic_DNA"/>
</dbReference>
<reference evidence="1" key="1">
    <citation type="submission" date="2024-09" db="EMBL/GenBank/DDBJ databases">
        <title>Draft Genome Sequences of Neofusicoccum parvum.</title>
        <authorList>
            <person name="Ashida A."/>
            <person name="Camagna M."/>
            <person name="Tanaka A."/>
            <person name="Takemoto D."/>
        </authorList>
    </citation>
    <scope>NUCLEOTIDE SEQUENCE</scope>
    <source>
        <strain evidence="1">PPO83</strain>
    </source>
</reference>
<sequence length="443" mass="49921">MSDTQDGVTRLDQALARVSAMLGLAGSLFIIATFVLQPRLRRPMNRLLFYTSLGNLFLDTFYFVSVWGIPKPGGSMHLCRTQGFMIQIFSLSPSLWTTSMAINVYLIVFRKFTTLELKRLEPWYISINYGIPLAIAFVFLMLDVAPSQKAIYGPATLWCWIDSKWQWMRMAFTFGPIWILMLVCFVLFIITGMKIVLQALELRRGGYGFDDPVTVLQVGTPFVPPTHVIRFTEVQVTESFSKIEDPKLQMATTTTSPEAPEERGNESQVQDPNQPDSQPASQDLEKCPSKQEKDNQGGPHGTSGSTVSVSRPSNAAHWLPRIPSRARSRTGNLSLSDPRAVHALKAAQAYAKISILVFMALLIVHTPAGANRIYMMLHDGNPQPTVTHFHAALNPLQGLLDAIIYVAMSWPQCRAIFRDTSESIHKKRERRRRRRENARNFYG</sequence>
<name>A0ACB5S8W1_9PEZI</name>
<comment type="caution">
    <text evidence="1">The sequence shown here is derived from an EMBL/GenBank/DDBJ whole genome shotgun (WGS) entry which is preliminary data.</text>
</comment>